<name>A0A6G3XB28_9ACTN</name>
<keyword evidence="2" id="KW-1003">Cell membrane</keyword>
<proteinExistence type="predicted"/>
<feature type="transmembrane region" description="Helical" evidence="8">
    <location>
        <begin position="377"/>
        <end position="399"/>
    </location>
</feature>
<dbReference type="PANTHER" id="PTHR33908">
    <property type="entry name" value="MANNOSYLTRANSFERASE YKCB-RELATED"/>
    <property type="match status" value="1"/>
</dbReference>
<comment type="subcellular location">
    <subcellularLocation>
        <location evidence="1">Cell membrane</location>
        <topology evidence="1">Multi-pass membrane protein</topology>
    </subcellularLocation>
</comment>
<evidence type="ECO:0000256" key="3">
    <source>
        <dbReference type="ARBA" id="ARBA00022676"/>
    </source>
</evidence>
<dbReference type="GO" id="GO:0005886">
    <property type="term" value="C:plasma membrane"/>
    <property type="evidence" value="ECO:0007669"/>
    <property type="project" value="UniProtKB-SubCell"/>
</dbReference>
<sequence>MAVVSKALPVSVAWLRSRAVPLWLVAGLTAALTGAVRLIGLGQTPDVFGDEVYYWHIGHSVESGGFPRYKGGLFFLHPPGYFYLEGGWEKLFGAHADVISGVHQMRLMNAVLAMITAAVLVFLITRVTRSVPAAVAVGLVFAFDPFILRLNDRVLIETSMMLWVLLGYLVLLPLTESDRRPRARGRAIAGGLLFGLAILTKDVAALITVLPLLAAALFTWRSRRSLPLIAAAAATVPYAIYVVVVGAAGHFDAMWAVKTHGIRRLLGQVQETGFNSAGAPSLSQRVAEEMSNFGGTYVLLALGPLAVIPLLRRGNRAQRLLGLWYLSAGIALAYAVLKGTLEEQALYMLLVPTIVVVAMAAVRLWERRAGRPGLRAGVARTATVLVLAGALAASGFTYAQTRARPDDGYPQLRQYMLDHVPRGSRVISTSGSVDLILEDRYRIGRWHKPQDRARARAAYVVASWRLIDQGYSPFTQRQARDLARQGHLVFSFHGRTYGTVAVYRLPLPPVQHAAGAGGGGG</sequence>
<protein>
    <submittedName>
        <fullName evidence="10">Phospholipid carrier-dependent glycosyltransferase</fullName>
    </submittedName>
</protein>
<feature type="transmembrane region" description="Helical" evidence="8">
    <location>
        <begin position="20"/>
        <end position="39"/>
    </location>
</feature>
<evidence type="ECO:0000313" key="10">
    <source>
        <dbReference type="EMBL" id="NEE14877.1"/>
    </source>
</evidence>
<dbReference type="InterPro" id="IPR003342">
    <property type="entry name" value="ArnT-like_N"/>
</dbReference>
<dbReference type="GO" id="GO:0009103">
    <property type="term" value="P:lipopolysaccharide biosynthetic process"/>
    <property type="evidence" value="ECO:0007669"/>
    <property type="project" value="UniProtKB-ARBA"/>
</dbReference>
<feature type="transmembrane region" description="Helical" evidence="8">
    <location>
        <begin position="107"/>
        <end position="125"/>
    </location>
</feature>
<accession>A0A6G3XB28</accession>
<feature type="transmembrane region" description="Helical" evidence="8">
    <location>
        <begin position="131"/>
        <end position="148"/>
    </location>
</feature>
<keyword evidence="6 8" id="KW-1133">Transmembrane helix</keyword>
<dbReference type="GO" id="GO:0016763">
    <property type="term" value="F:pentosyltransferase activity"/>
    <property type="evidence" value="ECO:0007669"/>
    <property type="project" value="TreeGrafter"/>
</dbReference>
<feature type="transmembrane region" description="Helical" evidence="8">
    <location>
        <begin position="226"/>
        <end position="248"/>
    </location>
</feature>
<evidence type="ECO:0000256" key="7">
    <source>
        <dbReference type="ARBA" id="ARBA00023136"/>
    </source>
</evidence>
<gene>
    <name evidence="10" type="ORF">G3M58_51485</name>
</gene>
<feature type="transmembrane region" description="Helical" evidence="8">
    <location>
        <begin position="347"/>
        <end position="365"/>
    </location>
</feature>
<reference evidence="10" key="1">
    <citation type="submission" date="2020-01" db="EMBL/GenBank/DDBJ databases">
        <title>Insect and environment-associated Actinomycetes.</title>
        <authorList>
            <person name="Currrie C."/>
            <person name="Chevrette M."/>
            <person name="Carlson C."/>
            <person name="Stubbendieck R."/>
            <person name="Wendt-Pienkowski E."/>
        </authorList>
    </citation>
    <scope>NUCLEOTIDE SEQUENCE</scope>
    <source>
        <strain evidence="10">SID7499</strain>
    </source>
</reference>
<feature type="transmembrane region" description="Helical" evidence="8">
    <location>
        <begin position="155"/>
        <end position="175"/>
    </location>
</feature>
<comment type="caution">
    <text evidence="10">The sequence shown here is derived from an EMBL/GenBank/DDBJ whole genome shotgun (WGS) entry which is preliminary data.</text>
</comment>
<dbReference type="InterPro" id="IPR050297">
    <property type="entry name" value="LipidA_mod_glycosyltrf_83"/>
</dbReference>
<dbReference type="PANTHER" id="PTHR33908:SF11">
    <property type="entry name" value="MEMBRANE PROTEIN"/>
    <property type="match status" value="1"/>
</dbReference>
<dbReference type="Pfam" id="PF02366">
    <property type="entry name" value="PMT"/>
    <property type="match status" value="1"/>
</dbReference>
<evidence type="ECO:0000256" key="1">
    <source>
        <dbReference type="ARBA" id="ARBA00004651"/>
    </source>
</evidence>
<evidence type="ECO:0000259" key="9">
    <source>
        <dbReference type="Pfam" id="PF02366"/>
    </source>
</evidence>
<dbReference type="GO" id="GO:0000030">
    <property type="term" value="F:mannosyltransferase activity"/>
    <property type="evidence" value="ECO:0007669"/>
    <property type="project" value="InterPro"/>
</dbReference>
<evidence type="ECO:0000256" key="6">
    <source>
        <dbReference type="ARBA" id="ARBA00022989"/>
    </source>
</evidence>
<feature type="domain" description="ArnT-like N-terminal" evidence="9">
    <location>
        <begin position="104"/>
        <end position="239"/>
    </location>
</feature>
<keyword evidence="5 8" id="KW-0812">Transmembrane</keyword>
<evidence type="ECO:0000256" key="5">
    <source>
        <dbReference type="ARBA" id="ARBA00022692"/>
    </source>
</evidence>
<dbReference type="EMBL" id="JAAGMN010005338">
    <property type="protein sequence ID" value="NEE14877.1"/>
    <property type="molecule type" value="Genomic_DNA"/>
</dbReference>
<keyword evidence="3" id="KW-0328">Glycosyltransferase</keyword>
<feature type="transmembrane region" description="Helical" evidence="8">
    <location>
        <begin position="323"/>
        <end position="341"/>
    </location>
</feature>
<keyword evidence="7 8" id="KW-0472">Membrane</keyword>
<evidence type="ECO:0000256" key="8">
    <source>
        <dbReference type="SAM" id="Phobius"/>
    </source>
</evidence>
<dbReference type="GO" id="GO:0006493">
    <property type="term" value="P:protein O-linked glycosylation"/>
    <property type="evidence" value="ECO:0007669"/>
    <property type="project" value="InterPro"/>
</dbReference>
<feature type="transmembrane region" description="Helical" evidence="8">
    <location>
        <begin position="187"/>
        <end position="214"/>
    </location>
</feature>
<evidence type="ECO:0000256" key="2">
    <source>
        <dbReference type="ARBA" id="ARBA00022475"/>
    </source>
</evidence>
<evidence type="ECO:0000256" key="4">
    <source>
        <dbReference type="ARBA" id="ARBA00022679"/>
    </source>
</evidence>
<keyword evidence="4 10" id="KW-0808">Transferase</keyword>
<dbReference type="AlphaFoldDB" id="A0A6G3XB28"/>
<organism evidence="10">
    <name type="scientific">Streptomyces sp. SID7499</name>
    <dbReference type="NCBI Taxonomy" id="2706086"/>
    <lineage>
        <taxon>Bacteria</taxon>
        <taxon>Bacillati</taxon>
        <taxon>Actinomycetota</taxon>
        <taxon>Actinomycetes</taxon>
        <taxon>Kitasatosporales</taxon>
        <taxon>Streptomycetaceae</taxon>
        <taxon>Streptomyces</taxon>
    </lineage>
</organism>